<name>A0ABT1M2T9_9MYCO</name>
<dbReference type="PANTHER" id="PTHR43976:SF16">
    <property type="entry name" value="SHORT-CHAIN DEHYDROGENASE_REDUCTASE FAMILY PROTEIN"/>
    <property type="match status" value="1"/>
</dbReference>
<keyword evidence="2" id="KW-0560">Oxidoreductase</keyword>
<gene>
    <name evidence="4" type="ORF">NM203_08160</name>
</gene>
<dbReference type="Proteomes" id="UP001651690">
    <property type="component" value="Unassembled WGS sequence"/>
</dbReference>
<organism evidence="4 5">
    <name type="scientific">Mycolicibacterium arenosum</name>
    <dbReference type="NCBI Taxonomy" id="2952157"/>
    <lineage>
        <taxon>Bacteria</taxon>
        <taxon>Bacillati</taxon>
        <taxon>Actinomycetota</taxon>
        <taxon>Actinomycetes</taxon>
        <taxon>Mycobacteriales</taxon>
        <taxon>Mycobacteriaceae</taxon>
        <taxon>Mycolicibacterium</taxon>
    </lineage>
</organism>
<dbReference type="Gene3D" id="3.40.50.720">
    <property type="entry name" value="NAD(P)-binding Rossmann-like Domain"/>
    <property type="match status" value="1"/>
</dbReference>
<dbReference type="NCBIfam" id="NF005065">
    <property type="entry name" value="PRK06482.1"/>
    <property type="match status" value="1"/>
</dbReference>
<evidence type="ECO:0000256" key="3">
    <source>
        <dbReference type="RuleBase" id="RU000363"/>
    </source>
</evidence>
<dbReference type="InterPro" id="IPR051911">
    <property type="entry name" value="SDR_oxidoreductase"/>
</dbReference>
<dbReference type="Pfam" id="PF00106">
    <property type="entry name" value="adh_short"/>
    <property type="match status" value="1"/>
</dbReference>
<sequence>MTHGRDDSPRHWFVTGATGGLGRNITEYALQQGDSVTATARRADGLDDLRKRYGDRLTVEVLDLSPPADVDTVISRVLAAHPVDVVVNNAGYALVGAAEEMSPDQIRDQIEVLLVAPMLITRAFLKPMREQGGGRIIQISSLGGQTTVPTHSGYHAGKWGLEGFTESVAQEVVDFGIHLTLVEIGATRTSFLSGMRFVEATPPYESTAVGRLRRDMRDADAGALLTGDPRKIAELVYATTRQSDPPLRLVLGEDSYEAIRTALTERLAALAPQKSVAASVRFTE</sequence>
<protein>
    <submittedName>
        <fullName evidence="4">SDR family oxidoreductase</fullName>
    </submittedName>
</protein>
<dbReference type="InterPro" id="IPR036291">
    <property type="entry name" value="NAD(P)-bd_dom_sf"/>
</dbReference>
<reference evidence="4 5" key="1">
    <citation type="submission" date="2022-06" db="EMBL/GenBank/DDBJ databases">
        <title>Mycolicibacterium sp. CAU 1645 isolated from seawater.</title>
        <authorList>
            <person name="Kim W."/>
        </authorList>
    </citation>
    <scope>NUCLEOTIDE SEQUENCE [LARGE SCALE GENOMIC DNA]</scope>
    <source>
        <strain evidence="4 5">CAU 1645</strain>
    </source>
</reference>
<dbReference type="SUPFAM" id="SSF51735">
    <property type="entry name" value="NAD(P)-binding Rossmann-fold domains"/>
    <property type="match status" value="1"/>
</dbReference>
<dbReference type="CDD" id="cd05374">
    <property type="entry name" value="17beta-HSD-like_SDR_c"/>
    <property type="match status" value="1"/>
</dbReference>
<dbReference type="PANTHER" id="PTHR43976">
    <property type="entry name" value="SHORT CHAIN DEHYDROGENASE"/>
    <property type="match status" value="1"/>
</dbReference>
<dbReference type="EMBL" id="JANDBD010000003">
    <property type="protein sequence ID" value="MCP9272157.1"/>
    <property type="molecule type" value="Genomic_DNA"/>
</dbReference>
<comment type="caution">
    <text evidence="4">The sequence shown here is derived from an EMBL/GenBank/DDBJ whole genome shotgun (WGS) entry which is preliminary data.</text>
</comment>
<dbReference type="PRINTS" id="PR00081">
    <property type="entry name" value="GDHRDH"/>
</dbReference>
<keyword evidence="5" id="KW-1185">Reference proteome</keyword>
<evidence type="ECO:0000256" key="1">
    <source>
        <dbReference type="ARBA" id="ARBA00006484"/>
    </source>
</evidence>
<comment type="similarity">
    <text evidence="1 3">Belongs to the short-chain dehydrogenases/reductases (SDR) family.</text>
</comment>
<dbReference type="PRINTS" id="PR00080">
    <property type="entry name" value="SDRFAMILY"/>
</dbReference>
<evidence type="ECO:0000256" key="2">
    <source>
        <dbReference type="ARBA" id="ARBA00023002"/>
    </source>
</evidence>
<evidence type="ECO:0000313" key="5">
    <source>
        <dbReference type="Proteomes" id="UP001651690"/>
    </source>
</evidence>
<dbReference type="RefSeq" id="WP_255059336.1">
    <property type="nucleotide sequence ID" value="NZ_JANDBD010000003.1"/>
</dbReference>
<evidence type="ECO:0000313" key="4">
    <source>
        <dbReference type="EMBL" id="MCP9272157.1"/>
    </source>
</evidence>
<proteinExistence type="inferred from homology"/>
<accession>A0ABT1M2T9</accession>
<dbReference type="InterPro" id="IPR002347">
    <property type="entry name" value="SDR_fam"/>
</dbReference>